<dbReference type="AlphaFoldDB" id="A0AAP6MJ95"/>
<name>A0AAP6MJ95_9GAMM</name>
<reference evidence="1 2" key="1">
    <citation type="submission" date="2023-12" db="EMBL/GenBank/DDBJ databases">
        <title>Whole-genome sequencing of halo(alkali)philic microorganisms from hypersaline lakes.</title>
        <authorList>
            <person name="Sorokin D.Y."/>
            <person name="Merkel A.Y."/>
            <person name="Messina E."/>
            <person name="Yakimov M."/>
        </authorList>
    </citation>
    <scope>NUCLEOTIDE SEQUENCE [LARGE SCALE GENOMIC DNA]</scope>
    <source>
        <strain evidence="1 2">AB-CW1</strain>
    </source>
</reference>
<evidence type="ECO:0000313" key="1">
    <source>
        <dbReference type="EMBL" id="MEA5444284.1"/>
    </source>
</evidence>
<protein>
    <submittedName>
        <fullName evidence="1">DUF2802 domain-containing protein</fullName>
    </submittedName>
</protein>
<dbReference type="EMBL" id="JAYGII010000001">
    <property type="protein sequence ID" value="MEA5444284.1"/>
    <property type="molecule type" value="Genomic_DNA"/>
</dbReference>
<proteinExistence type="predicted"/>
<dbReference type="Proteomes" id="UP001302316">
    <property type="component" value="Unassembled WGS sequence"/>
</dbReference>
<organism evidence="1 2">
    <name type="scientific">Natronospira elongata</name>
    <dbReference type="NCBI Taxonomy" id="3110268"/>
    <lineage>
        <taxon>Bacteria</taxon>
        <taxon>Pseudomonadati</taxon>
        <taxon>Pseudomonadota</taxon>
        <taxon>Gammaproteobacteria</taxon>
        <taxon>Natronospirales</taxon>
        <taxon>Natronospiraceae</taxon>
        <taxon>Natronospira</taxon>
    </lineage>
</organism>
<evidence type="ECO:0000313" key="2">
    <source>
        <dbReference type="Proteomes" id="UP001302316"/>
    </source>
</evidence>
<dbReference type="RefSeq" id="WP_346049580.1">
    <property type="nucleotide sequence ID" value="NZ_JAYGII010000001.1"/>
</dbReference>
<gene>
    <name evidence="1" type="ORF">VCB98_00435</name>
</gene>
<dbReference type="Pfam" id="PF10975">
    <property type="entry name" value="DUF2802"/>
    <property type="match status" value="1"/>
</dbReference>
<dbReference type="InterPro" id="IPR021244">
    <property type="entry name" value="DUF2802"/>
</dbReference>
<accession>A0AAP6MJ95</accession>
<keyword evidence="2" id="KW-1185">Reference proteome</keyword>
<comment type="caution">
    <text evidence="1">The sequence shown here is derived from an EMBL/GenBank/DDBJ whole genome shotgun (WGS) entry which is preliminary data.</text>
</comment>
<sequence>MWLAGGAIGVLGLGLYLAWLGLRRLMAAERLVRDLRQEVRSQLREATELKPLVLQMGERLSAVERRAQYLGERQQQVEARATSGPDYDQAIRMAKAGAAPDEIMRQCGLGQNEARLIVSIHGLREG</sequence>